<dbReference type="RefSeq" id="XP_069229084.1">
    <property type="nucleotide sequence ID" value="XM_069373333.1"/>
</dbReference>
<dbReference type="Gene3D" id="2.120.10.80">
    <property type="entry name" value="Kelch-type beta propeller"/>
    <property type="match status" value="2"/>
</dbReference>
<dbReference type="EMBL" id="JAAQHG020000016">
    <property type="protein sequence ID" value="KAL1585979.1"/>
    <property type="molecule type" value="Genomic_DNA"/>
</dbReference>
<dbReference type="SUPFAM" id="SSF117281">
    <property type="entry name" value="Kelch motif"/>
    <property type="match status" value="1"/>
</dbReference>
<name>A0AB34KS46_9PEZI</name>
<dbReference type="PANTHER" id="PTHR46093:SF18">
    <property type="entry name" value="FIBRONECTIN TYPE-III DOMAIN-CONTAINING PROTEIN"/>
    <property type="match status" value="1"/>
</dbReference>
<organism evidence="5 6">
    <name type="scientific">Cladosporium halotolerans</name>
    <dbReference type="NCBI Taxonomy" id="1052096"/>
    <lineage>
        <taxon>Eukaryota</taxon>
        <taxon>Fungi</taxon>
        <taxon>Dikarya</taxon>
        <taxon>Ascomycota</taxon>
        <taxon>Pezizomycotina</taxon>
        <taxon>Dothideomycetes</taxon>
        <taxon>Dothideomycetidae</taxon>
        <taxon>Cladosporiales</taxon>
        <taxon>Cladosporiaceae</taxon>
        <taxon>Cladosporium</taxon>
    </lineage>
</organism>
<evidence type="ECO:0000256" key="4">
    <source>
        <dbReference type="SAM" id="Phobius"/>
    </source>
</evidence>
<feature type="compositionally biased region" description="Polar residues" evidence="3">
    <location>
        <begin position="551"/>
        <end position="572"/>
    </location>
</feature>
<feature type="compositionally biased region" description="Basic and acidic residues" evidence="3">
    <location>
        <begin position="42"/>
        <end position="68"/>
    </location>
</feature>
<feature type="region of interest" description="Disordered" evidence="3">
    <location>
        <begin position="732"/>
        <end position="794"/>
    </location>
</feature>
<keyword evidence="1" id="KW-0880">Kelch repeat</keyword>
<feature type="region of interest" description="Disordered" evidence="3">
    <location>
        <begin position="540"/>
        <end position="572"/>
    </location>
</feature>
<dbReference type="AlphaFoldDB" id="A0AB34KS46"/>
<dbReference type="Pfam" id="PF24681">
    <property type="entry name" value="Kelch_KLHDC2_KLHL20_DRC7"/>
    <property type="match status" value="1"/>
</dbReference>
<dbReference type="InterPro" id="IPR015915">
    <property type="entry name" value="Kelch-typ_b-propeller"/>
</dbReference>
<proteinExistence type="predicted"/>
<feature type="region of interest" description="Disordered" evidence="3">
    <location>
        <begin position="639"/>
        <end position="667"/>
    </location>
</feature>
<reference evidence="5 6" key="1">
    <citation type="journal article" date="2020" name="Microbiol. Resour. Announc.">
        <title>Draft Genome Sequence of a Cladosporium Species Isolated from the Mesophotic Ascidian Didemnum maculosum.</title>
        <authorList>
            <person name="Gioti A."/>
            <person name="Siaperas R."/>
            <person name="Nikolaivits E."/>
            <person name="Le Goff G."/>
            <person name="Ouazzani J."/>
            <person name="Kotoulas G."/>
            <person name="Topakas E."/>
        </authorList>
    </citation>
    <scope>NUCLEOTIDE SEQUENCE [LARGE SCALE GENOMIC DNA]</scope>
    <source>
        <strain evidence="5 6">TM138-S3</strain>
    </source>
</reference>
<keyword evidence="2" id="KW-0677">Repeat</keyword>
<evidence type="ECO:0000256" key="2">
    <source>
        <dbReference type="ARBA" id="ARBA00022737"/>
    </source>
</evidence>
<comment type="caution">
    <text evidence="5">The sequence shown here is derived from an EMBL/GenBank/DDBJ whole genome shotgun (WGS) entry which is preliminary data.</text>
</comment>
<sequence length="812" mass="86131">MPEQSTQRRASKFREIGLEYEIPVSAATEQPDTRRPAVRFDSQPEVHVFADEHQEGATGTPKDEKPELLEQTSATTHPPSRRKDSLLSRSAPLMFRFGVLALAVASLVPFLRGSPLSSASVLPVQGVEGGPIPRDVRPDEGVILARQDDSPTDVCFRWAQQSALVNGTLYLYGGQASTQQGQEQNTWNNNFLTLDLTTTWKIASPSLTGLPQPASSGPPAVALGYLWSSHQSLFLYGGQFSWKPAESPTAFSTWEYSMQSEEWIEHSNPQTSKGESAPSDNESVQRASEGAGVNVPSLGRGFYFGGHLDGYTTQGWSQSVPRVYLQSLLEFTFPGTSNDQVEALSNSATAGDGGAYRNITQGGLQDSAGFTQRADGLLIYIPGFGDEGILLALAGGSNETFTQMNNIDVYDIATSEWYKQSTSGPTPKIRVNPCAVTAAAADGSSYNIYMFGGQNLIPAGGQTQYDDMWILSVPSFTWIEVDMSTQSVPYGRSGHTCDIWNGQMVMVGGYVGDQLSCESPGIYVFDLSNLEWVQQYTALSSGPSDGEGDAGSTSSSDNAPDDSFNSTTANNPFNQHRAQLANASHFGGLEGSYGYQVPEAVIKVIGGDGNGGASVTTPIATATAGPLATGKPITYTVTSSGASATETTTSNNPNGGSDPGSNSNSPSSGPNIAAIVAGTIAGVLFLLVCYLLFCTYVYRKQLGLYKRHVEMSQRQARGEKIPAIPGLLASNGAAAGKASSDDTSDRSPHSGSGEGGQFSQRYTDSGQGSGSGSGYPSERRGSSTEDLLAGREPTFVGVLLNPRRSLRVVNKD</sequence>
<keyword evidence="4" id="KW-1133">Transmembrane helix</keyword>
<evidence type="ECO:0000256" key="1">
    <source>
        <dbReference type="ARBA" id="ARBA00022441"/>
    </source>
</evidence>
<keyword evidence="4" id="KW-0812">Transmembrane</keyword>
<protein>
    <recommendedName>
        <fullName evidence="7">Kelch repeat protein</fullName>
    </recommendedName>
</protein>
<evidence type="ECO:0000256" key="3">
    <source>
        <dbReference type="SAM" id="MobiDB-lite"/>
    </source>
</evidence>
<feature type="region of interest" description="Disordered" evidence="3">
    <location>
        <begin position="24"/>
        <end position="85"/>
    </location>
</feature>
<keyword evidence="4" id="KW-0472">Membrane</keyword>
<evidence type="ECO:0008006" key="7">
    <source>
        <dbReference type="Google" id="ProtNLM"/>
    </source>
</evidence>
<dbReference type="GeneID" id="96006171"/>
<feature type="transmembrane region" description="Helical" evidence="4">
    <location>
        <begin position="672"/>
        <end position="698"/>
    </location>
</feature>
<feature type="region of interest" description="Disordered" evidence="3">
    <location>
        <begin position="262"/>
        <end position="292"/>
    </location>
</feature>
<keyword evidence="6" id="KW-1185">Reference proteome</keyword>
<dbReference type="Proteomes" id="UP000803884">
    <property type="component" value="Unassembled WGS sequence"/>
</dbReference>
<feature type="compositionally biased region" description="Polar residues" evidence="3">
    <location>
        <begin position="267"/>
        <end position="286"/>
    </location>
</feature>
<feature type="compositionally biased region" description="Basic and acidic residues" evidence="3">
    <location>
        <begin position="739"/>
        <end position="748"/>
    </location>
</feature>
<evidence type="ECO:0000313" key="5">
    <source>
        <dbReference type="EMBL" id="KAL1585979.1"/>
    </source>
</evidence>
<evidence type="ECO:0000313" key="6">
    <source>
        <dbReference type="Proteomes" id="UP000803884"/>
    </source>
</evidence>
<gene>
    <name evidence="5" type="ORF">WHR41_04727</name>
</gene>
<accession>A0AB34KS46</accession>
<dbReference type="PANTHER" id="PTHR46093">
    <property type="entry name" value="ACYL-COA-BINDING DOMAIN-CONTAINING PROTEIN 5"/>
    <property type="match status" value="1"/>
</dbReference>